<dbReference type="AlphaFoldDB" id="A0A975GFH1"/>
<evidence type="ECO:0000256" key="1">
    <source>
        <dbReference type="PROSITE-ProRule" id="PRU00169"/>
    </source>
</evidence>
<comment type="caution">
    <text evidence="1">Lacks conserved residue(s) required for the propagation of feature annotation.</text>
</comment>
<dbReference type="GO" id="GO:0005524">
    <property type="term" value="F:ATP binding"/>
    <property type="evidence" value="ECO:0007669"/>
    <property type="project" value="InterPro"/>
</dbReference>
<dbReference type="RefSeq" id="WP_207691025.1">
    <property type="nucleotide sequence ID" value="NZ_CP061799.1"/>
</dbReference>
<dbReference type="InterPro" id="IPR002192">
    <property type="entry name" value="PPDK_AMP/ATP-bd"/>
</dbReference>
<dbReference type="Pfam" id="PF01326">
    <property type="entry name" value="PPDK_N"/>
    <property type="match status" value="1"/>
</dbReference>
<name>A0A975GFH1_9BACT</name>
<keyword evidence="4" id="KW-1185">Reference proteome</keyword>
<dbReference type="Proteomes" id="UP000663720">
    <property type="component" value="Chromosome"/>
</dbReference>
<reference evidence="3" key="1">
    <citation type="journal article" date="2021" name="Microb. Physiol.">
        <title>Proteogenomic Insights into the Physiology of Marine, Sulfate-Reducing, Filamentous Desulfonema limicola and Desulfonema magnum.</title>
        <authorList>
            <person name="Schnaars V."/>
            <person name="Wohlbrand L."/>
            <person name="Scheve S."/>
            <person name="Hinrichs C."/>
            <person name="Reinhardt R."/>
            <person name="Rabus R."/>
        </authorList>
    </citation>
    <scope>NUCLEOTIDE SEQUENCE</scope>
    <source>
        <strain evidence="3">5ac10</strain>
    </source>
</reference>
<dbReference type="Gene3D" id="3.30.1490.20">
    <property type="entry name" value="ATP-grasp fold, A domain"/>
    <property type="match status" value="1"/>
</dbReference>
<dbReference type="SUPFAM" id="SSF52172">
    <property type="entry name" value="CheY-like"/>
    <property type="match status" value="1"/>
</dbReference>
<evidence type="ECO:0000313" key="4">
    <source>
        <dbReference type="Proteomes" id="UP000663720"/>
    </source>
</evidence>
<accession>A0A975GFH1</accession>
<evidence type="ECO:0000313" key="3">
    <source>
        <dbReference type="EMBL" id="QTA79257.1"/>
    </source>
</evidence>
<organism evidence="3 4">
    <name type="scientific">Desulfonema limicola</name>
    <dbReference type="NCBI Taxonomy" id="45656"/>
    <lineage>
        <taxon>Bacteria</taxon>
        <taxon>Pseudomonadati</taxon>
        <taxon>Thermodesulfobacteriota</taxon>
        <taxon>Desulfobacteria</taxon>
        <taxon>Desulfobacterales</taxon>
        <taxon>Desulfococcaceae</taxon>
        <taxon>Desulfonema</taxon>
    </lineage>
</organism>
<dbReference type="InterPro" id="IPR011006">
    <property type="entry name" value="CheY-like_superfamily"/>
</dbReference>
<proteinExistence type="predicted"/>
<dbReference type="PROSITE" id="PS50110">
    <property type="entry name" value="RESPONSE_REGULATORY"/>
    <property type="match status" value="1"/>
</dbReference>
<evidence type="ECO:0000259" key="2">
    <source>
        <dbReference type="PROSITE" id="PS50110"/>
    </source>
</evidence>
<sequence>MDSKINKFASEFNGRFKVFHELMSVKVREIMVVSSPYDAFILEEDGSLASRIINEYSGLNLSIPPRVTRASSAAEALDLLKKKTFDLVITMPHVAEMDACSLGIEIKKIIPDLPVILLGHNSKSISQLLENKDFSGIDKTFVWTGNSDLLLAIVKNAEDHINAARDTERAMVRVLILVEDSPVYRSSFLPLIYKEIVRQIQSLLELGINEEHRLLLMRARPKILLAENYEQAMELYKRFHPYLFGIISDARLPKNGVLNENAGIDFLSYIRKEIFDLPLLLLSSETCNREKAEAVPAVFLDKNSANFMRELHDFFLNHLGFGDFVFRMPDGTEIDRCHNLKNLIEKLPDIPDESLCWHSDRNHFSNWIMSRSEIALASEFRKVKTTDFNSPDELRNYIISNVRSLLIWLQKGEVVQFKIHHFDVELMDFIKIGCGSLGGKARGLAFMSALLQENPGIHEKYSDINITIPKTLAVTIDGFEDFVDTNNLRYLGEGDFPDKIIAEKFLQAQMPEYLFKDLEVFLSQVNFPLSIRSSSRLEDAHFQPYAGLYETYMLPNNHPDFSIRLNHLVSAVKLVYASTYYEGPRAFSKNTSNPHSEESMGVIIQQMTGNRHGDYYYPDISGVAQSYNFYPVSHMTHEEGIAHIALGLGKIVVEGGRTLRFSPKYPNILPQFSLIDDILSNAQRKFYALKIKGYPESLHFQHNSNLEKRDIDDAENEPPVQMLSSTYIPDEHRIRDSSYFSGPKILTFAQVLKYKYFPLPELLTDLLGIGRNAMGCPVEIEFAVNLSNKNKKKEFFFLQIRPMVANQEQFDVQIYSQDIQKAFCYSTQTLGNGKKENITDIIYVKPDEFAPESTTRIVEEIGSLNTKLLKDNRPYILVGPGRWGTSDPWLGIPVQWHHISGVEAIIEIRNEKFKVEPSQGSHFFQNITSLGIFYITITEGSQDHLDWNWLNSIQAFEETKYLRHICIKKPIIIKVDGRTSKCVIMNNL</sequence>
<dbReference type="EMBL" id="CP061799">
    <property type="protein sequence ID" value="QTA79257.1"/>
    <property type="molecule type" value="Genomic_DNA"/>
</dbReference>
<dbReference type="GO" id="GO:0016301">
    <property type="term" value="F:kinase activity"/>
    <property type="evidence" value="ECO:0007669"/>
    <property type="project" value="InterPro"/>
</dbReference>
<gene>
    <name evidence="3" type="ORF">dnl_15130</name>
</gene>
<dbReference type="Gene3D" id="3.40.50.2300">
    <property type="match status" value="1"/>
</dbReference>
<protein>
    <submittedName>
        <fullName evidence="3">PEP/pyruvate binding domain-containing protein</fullName>
    </submittedName>
</protein>
<feature type="domain" description="Response regulatory" evidence="2">
    <location>
        <begin position="38"/>
        <end position="158"/>
    </location>
</feature>
<dbReference type="KEGG" id="dli:dnl_15130"/>
<dbReference type="InterPro" id="IPR001789">
    <property type="entry name" value="Sig_transdc_resp-reg_receiver"/>
</dbReference>
<dbReference type="GO" id="GO:0000160">
    <property type="term" value="P:phosphorelay signal transduction system"/>
    <property type="evidence" value="ECO:0007669"/>
    <property type="project" value="InterPro"/>
</dbReference>
<dbReference type="SUPFAM" id="SSF56059">
    <property type="entry name" value="Glutathione synthetase ATP-binding domain-like"/>
    <property type="match status" value="1"/>
</dbReference>
<dbReference type="InterPro" id="IPR013815">
    <property type="entry name" value="ATP_grasp_subdomain_1"/>
</dbReference>